<gene>
    <name evidence="10" type="ORF">FB557_1370</name>
</gene>
<dbReference type="InterPro" id="IPR023827">
    <property type="entry name" value="Peptidase_S8_Asp-AS"/>
</dbReference>
<evidence type="ECO:0000256" key="1">
    <source>
        <dbReference type="ARBA" id="ARBA00011073"/>
    </source>
</evidence>
<dbReference type="EMBL" id="VIUW01000002">
    <property type="protein sequence ID" value="TWD15837.1"/>
    <property type="molecule type" value="Genomic_DNA"/>
</dbReference>
<comment type="caution">
    <text evidence="10">The sequence shown here is derived from an EMBL/GenBank/DDBJ whole genome shotgun (WGS) entry which is preliminary data.</text>
</comment>
<proteinExistence type="inferred from homology"/>
<dbReference type="AlphaFoldDB" id="A0A560WDU0"/>
<reference evidence="10 11" key="1">
    <citation type="submission" date="2019-06" db="EMBL/GenBank/DDBJ databases">
        <title>Sequencing the genomes of 1000 actinobacteria strains.</title>
        <authorList>
            <person name="Klenk H.-P."/>
        </authorList>
    </citation>
    <scope>NUCLEOTIDE SEQUENCE [LARGE SCALE GENOMIC DNA]</scope>
    <source>
        <strain evidence="10 11">DSM 18935</strain>
    </source>
</reference>
<dbReference type="InterPro" id="IPR022398">
    <property type="entry name" value="Peptidase_S8_His-AS"/>
</dbReference>
<feature type="chain" id="PRO_5022073922" evidence="8">
    <location>
        <begin position="28"/>
        <end position="600"/>
    </location>
</feature>
<evidence type="ECO:0000256" key="5">
    <source>
        <dbReference type="PROSITE-ProRule" id="PRU01240"/>
    </source>
</evidence>
<dbReference type="InterPro" id="IPR015500">
    <property type="entry name" value="Peptidase_S8_subtilisin-rel"/>
</dbReference>
<keyword evidence="8" id="KW-0732">Signal</keyword>
<evidence type="ECO:0000256" key="7">
    <source>
        <dbReference type="SAM" id="MobiDB-lite"/>
    </source>
</evidence>
<dbReference type="InterPro" id="IPR000209">
    <property type="entry name" value="Peptidase_S8/S53_dom"/>
</dbReference>
<comment type="similarity">
    <text evidence="1 5 6">Belongs to the peptidase S8 family.</text>
</comment>
<feature type="active site" description="Charge relay system" evidence="5">
    <location>
        <position position="197"/>
    </location>
</feature>
<sequence length="600" mass="63530">MRHTSLMAGLGAVAIASTGLVATTAQAGTTATSGDVTIKPATGPTGSGDVVVLADKGADLDEVVADVKAKGGKVTSVNEHIGLVTVSTSDAGFAKKARGIEGVRTAAAEIAVGRSPRMAAPAQDVEKEHHEVSETKKRTADEARRKTAKKGDSRDKRGKKVKTDPLDSMLWGHEMLQAFQARKHEDGKKKVVVGVIDTGVDATHPDIAGNFNHKLSRNFARDIPMIDGDCEYDGCLDPATVDENGHGTHVAGTIAAAQNGFGMSGIAPGVQLANIRAGQDSGYFFLSSVADSLTWAADKGVDVVNMSFYVDPWAFNCRGGAPEDNPEQAAQQDVTIETMERVLDYAHRRDVTLVGALGNGHEDLAKPRTDTSSPNFPEGVAHPRTIDNATCFDLPVEGPHVIGVSSVGPTKTKSDFSNWTTDLYSDEIEVAAPGGWYRDGFGTESYRTNENLILSAAPRGVLQAEGQVDEDGNITELGEALGVIKECSRRPVARGAERCGYYQYLQGTSMAAPHASGVAALIVSDRGRGGGKRFSADAREVEYVLKKSAVDQPCPEGGFQSYVREGRSEEFTAECVSKPGFNGFYGDGIVNALKAVTSRR</sequence>
<dbReference type="OrthoDB" id="9813435at2"/>
<dbReference type="PANTHER" id="PTHR43806">
    <property type="entry name" value="PEPTIDASE S8"/>
    <property type="match status" value="1"/>
</dbReference>
<feature type="active site" description="Charge relay system" evidence="5">
    <location>
        <position position="509"/>
    </location>
</feature>
<dbReference type="Pfam" id="PF00082">
    <property type="entry name" value="Peptidase_S8"/>
    <property type="match status" value="1"/>
</dbReference>
<dbReference type="InterPro" id="IPR023828">
    <property type="entry name" value="Peptidase_S8_Ser-AS"/>
</dbReference>
<evidence type="ECO:0000256" key="3">
    <source>
        <dbReference type="ARBA" id="ARBA00022801"/>
    </source>
</evidence>
<dbReference type="GO" id="GO:0006508">
    <property type="term" value="P:proteolysis"/>
    <property type="evidence" value="ECO:0007669"/>
    <property type="project" value="UniProtKB-KW"/>
</dbReference>
<keyword evidence="2 5" id="KW-0645">Protease</keyword>
<dbReference type="RefSeq" id="WP_144856840.1">
    <property type="nucleotide sequence ID" value="NZ_BAAAYT010000001.1"/>
</dbReference>
<name>A0A560WDU0_9MICO</name>
<dbReference type="PROSITE" id="PS00137">
    <property type="entry name" value="SUBTILASE_HIS"/>
    <property type="match status" value="1"/>
</dbReference>
<dbReference type="PRINTS" id="PR00723">
    <property type="entry name" value="SUBTILISIN"/>
</dbReference>
<evidence type="ECO:0000313" key="11">
    <source>
        <dbReference type="Proteomes" id="UP000315628"/>
    </source>
</evidence>
<dbReference type="SUPFAM" id="SSF52743">
    <property type="entry name" value="Subtilisin-like"/>
    <property type="match status" value="1"/>
</dbReference>
<feature type="signal peptide" evidence="8">
    <location>
        <begin position="1"/>
        <end position="27"/>
    </location>
</feature>
<evidence type="ECO:0000256" key="4">
    <source>
        <dbReference type="ARBA" id="ARBA00022825"/>
    </source>
</evidence>
<evidence type="ECO:0000256" key="8">
    <source>
        <dbReference type="SAM" id="SignalP"/>
    </source>
</evidence>
<dbReference type="InterPro" id="IPR036852">
    <property type="entry name" value="Peptidase_S8/S53_dom_sf"/>
</dbReference>
<dbReference type="Proteomes" id="UP000315628">
    <property type="component" value="Unassembled WGS sequence"/>
</dbReference>
<dbReference type="InterPro" id="IPR050131">
    <property type="entry name" value="Peptidase_S8_subtilisin-like"/>
</dbReference>
<keyword evidence="4 5" id="KW-0720">Serine protease</keyword>
<dbReference type="Gene3D" id="3.40.50.200">
    <property type="entry name" value="Peptidase S8/S53 domain"/>
    <property type="match status" value="1"/>
</dbReference>
<feature type="domain" description="Peptidase S8/S53" evidence="9">
    <location>
        <begin position="189"/>
        <end position="551"/>
    </location>
</feature>
<dbReference type="PROSITE" id="PS00136">
    <property type="entry name" value="SUBTILASE_ASP"/>
    <property type="match status" value="1"/>
</dbReference>
<dbReference type="GO" id="GO:0004252">
    <property type="term" value="F:serine-type endopeptidase activity"/>
    <property type="evidence" value="ECO:0007669"/>
    <property type="project" value="UniProtKB-UniRule"/>
</dbReference>
<feature type="compositionally biased region" description="Basic and acidic residues" evidence="7">
    <location>
        <begin position="124"/>
        <end position="165"/>
    </location>
</feature>
<keyword evidence="11" id="KW-1185">Reference proteome</keyword>
<evidence type="ECO:0000256" key="2">
    <source>
        <dbReference type="ARBA" id="ARBA00022670"/>
    </source>
</evidence>
<keyword evidence="3 5" id="KW-0378">Hydrolase</keyword>
<evidence type="ECO:0000313" key="10">
    <source>
        <dbReference type="EMBL" id="TWD15837.1"/>
    </source>
</evidence>
<accession>A0A560WDU0</accession>
<evidence type="ECO:0000256" key="6">
    <source>
        <dbReference type="RuleBase" id="RU003355"/>
    </source>
</evidence>
<protein>
    <submittedName>
        <fullName evidence="10">Subtilase family protein</fullName>
    </submittedName>
</protein>
<feature type="region of interest" description="Disordered" evidence="7">
    <location>
        <begin position="116"/>
        <end position="165"/>
    </location>
</feature>
<dbReference type="PROSITE" id="PS00138">
    <property type="entry name" value="SUBTILASE_SER"/>
    <property type="match status" value="1"/>
</dbReference>
<dbReference type="PROSITE" id="PS51892">
    <property type="entry name" value="SUBTILASE"/>
    <property type="match status" value="1"/>
</dbReference>
<dbReference type="PANTHER" id="PTHR43806:SF11">
    <property type="entry name" value="CEREVISIN-RELATED"/>
    <property type="match status" value="1"/>
</dbReference>
<evidence type="ECO:0000259" key="9">
    <source>
        <dbReference type="Pfam" id="PF00082"/>
    </source>
</evidence>
<feature type="active site" description="Charge relay system" evidence="5">
    <location>
        <position position="246"/>
    </location>
</feature>
<organism evidence="10 11">
    <name type="scientific">Marihabitans asiaticum</name>
    <dbReference type="NCBI Taxonomy" id="415218"/>
    <lineage>
        <taxon>Bacteria</taxon>
        <taxon>Bacillati</taxon>
        <taxon>Actinomycetota</taxon>
        <taxon>Actinomycetes</taxon>
        <taxon>Micrococcales</taxon>
        <taxon>Intrasporangiaceae</taxon>
        <taxon>Marihabitans</taxon>
    </lineage>
</organism>